<dbReference type="EMBL" id="CP090894">
    <property type="protein sequence ID" value="ULT94853.1"/>
    <property type="molecule type" value="Genomic_DNA"/>
</dbReference>
<feature type="domain" description="Homeobox" evidence="5">
    <location>
        <begin position="70"/>
        <end position="130"/>
    </location>
</feature>
<evidence type="ECO:0000256" key="2">
    <source>
        <dbReference type="PROSITE-ProRule" id="PRU00108"/>
    </source>
</evidence>
<dbReference type="InterPro" id="IPR001356">
    <property type="entry name" value="HD"/>
</dbReference>
<dbReference type="CDD" id="cd00086">
    <property type="entry name" value="homeodomain"/>
    <property type="match status" value="1"/>
</dbReference>
<keyword evidence="2 3" id="KW-0238">DNA-binding</keyword>
<dbReference type="GO" id="GO:0005634">
    <property type="term" value="C:nucleus"/>
    <property type="evidence" value="ECO:0007669"/>
    <property type="project" value="UniProtKB-SubCell"/>
</dbReference>
<dbReference type="Pfam" id="PF00046">
    <property type="entry name" value="Homeodomain"/>
    <property type="match status" value="1"/>
</dbReference>
<evidence type="ECO:0000259" key="5">
    <source>
        <dbReference type="PROSITE" id="PS50071"/>
    </source>
</evidence>
<dbReference type="PROSITE" id="PS50071">
    <property type="entry name" value="HOMEOBOX_2"/>
    <property type="match status" value="1"/>
</dbReference>
<dbReference type="AlphaFoldDB" id="A0AAE9D4E6"/>
<protein>
    <recommendedName>
        <fullName evidence="5">Homeobox domain-containing protein</fullName>
    </recommendedName>
</protein>
<keyword evidence="2 3" id="KW-0539">Nucleus</keyword>
<dbReference type="Proteomes" id="UP000827892">
    <property type="component" value="Chromosome IV"/>
</dbReference>
<dbReference type="SMART" id="SM00389">
    <property type="entry name" value="HOX"/>
    <property type="match status" value="1"/>
</dbReference>
<dbReference type="Gene3D" id="1.10.10.60">
    <property type="entry name" value="Homeodomain-like"/>
    <property type="match status" value="1"/>
</dbReference>
<evidence type="ECO:0000313" key="7">
    <source>
        <dbReference type="Proteomes" id="UP000827892"/>
    </source>
</evidence>
<dbReference type="InterPro" id="IPR009057">
    <property type="entry name" value="Homeodomain-like_sf"/>
</dbReference>
<dbReference type="SUPFAM" id="SSF46689">
    <property type="entry name" value="Homeodomain-like"/>
    <property type="match status" value="1"/>
</dbReference>
<feature type="DNA-binding region" description="Homeobox" evidence="2">
    <location>
        <begin position="72"/>
        <end position="131"/>
    </location>
</feature>
<reference evidence="6 7" key="1">
    <citation type="submission" date="2022-05" db="EMBL/GenBank/DDBJ databases">
        <title>Chromosome-level reference genomes for two strains of Caenorhabditis briggsae: an improved platform for comparative genomics.</title>
        <authorList>
            <person name="Stevens L."/>
            <person name="Andersen E.C."/>
        </authorList>
    </citation>
    <scope>NUCLEOTIDE SEQUENCE [LARGE SCALE GENOMIC DNA]</scope>
    <source>
        <strain evidence="6">QX1410_ONT</strain>
        <tissue evidence="6">Whole-organism</tissue>
    </source>
</reference>
<proteinExistence type="predicted"/>
<comment type="subcellular location">
    <subcellularLocation>
        <location evidence="1 2 3">Nucleus</location>
    </subcellularLocation>
</comment>
<dbReference type="GO" id="GO:0003677">
    <property type="term" value="F:DNA binding"/>
    <property type="evidence" value="ECO:0007669"/>
    <property type="project" value="UniProtKB-UniRule"/>
</dbReference>
<keyword evidence="2 3" id="KW-0371">Homeobox</keyword>
<gene>
    <name evidence="6" type="ORF">L3Y34_003945</name>
</gene>
<feature type="coiled-coil region" evidence="4">
    <location>
        <begin position="127"/>
        <end position="154"/>
    </location>
</feature>
<evidence type="ECO:0000313" key="6">
    <source>
        <dbReference type="EMBL" id="ULT94853.1"/>
    </source>
</evidence>
<evidence type="ECO:0000256" key="3">
    <source>
        <dbReference type="RuleBase" id="RU000682"/>
    </source>
</evidence>
<keyword evidence="4" id="KW-0175">Coiled coil</keyword>
<sequence>MNKKNPTEEFSWRKETNKNEIIKRFYAAGNYYSGKYIEELKELTGKNARAISTYLGLLRDRDRKEGKIIPAPPKDRRFHSDKITKFLERAFAKSSDLTEKVYEVLMKNTGLSRRQIVAWYSYHRRRNSGIIQNLEKERRKKQREERQKKNIKSKAIKLFLENLENFKTDRESTMKILMKKTGLMRSVISRWFYNQSIPISSPLKQQFTVTLKPLGKRTADVPTIEYSLEEGAPPLKKARIDNTDFEPNPKFQKFNQEKKSVPERRSTRRTTRTKKFADEISNELVIPKNQLARKPKRKTDIKPIDKVCDRKKDEIPEKEIGDFGDENMKPLQEESDEFEVKKEIKLEEEDYDYDIAEGAQNLSGLASYYY</sequence>
<organism evidence="6 7">
    <name type="scientific">Caenorhabditis briggsae</name>
    <dbReference type="NCBI Taxonomy" id="6238"/>
    <lineage>
        <taxon>Eukaryota</taxon>
        <taxon>Metazoa</taxon>
        <taxon>Ecdysozoa</taxon>
        <taxon>Nematoda</taxon>
        <taxon>Chromadorea</taxon>
        <taxon>Rhabditida</taxon>
        <taxon>Rhabditina</taxon>
        <taxon>Rhabditomorpha</taxon>
        <taxon>Rhabditoidea</taxon>
        <taxon>Rhabditidae</taxon>
        <taxon>Peloderinae</taxon>
        <taxon>Caenorhabditis</taxon>
    </lineage>
</organism>
<name>A0AAE9D4E6_CAEBR</name>
<evidence type="ECO:0000256" key="4">
    <source>
        <dbReference type="SAM" id="Coils"/>
    </source>
</evidence>
<accession>A0AAE9D4E6</accession>
<evidence type="ECO:0000256" key="1">
    <source>
        <dbReference type="ARBA" id="ARBA00004123"/>
    </source>
</evidence>